<dbReference type="PANTHER" id="PTHR11608">
    <property type="entry name" value="BIFUNCTIONAL PROTEIN PYRR"/>
    <property type="match status" value="1"/>
</dbReference>
<dbReference type="CDD" id="cd06223">
    <property type="entry name" value="PRTases_typeI"/>
    <property type="match status" value="1"/>
</dbReference>
<dbReference type="GO" id="GO:0016757">
    <property type="term" value="F:glycosyltransferase activity"/>
    <property type="evidence" value="ECO:0007669"/>
    <property type="project" value="UniProtKB-KW"/>
</dbReference>
<dbReference type="STRING" id="156889.Mmc1_0104"/>
<protein>
    <submittedName>
        <fullName evidence="2">Phosphoribosyltransferase</fullName>
    </submittedName>
</protein>
<dbReference type="Gene3D" id="3.40.50.2020">
    <property type="match status" value="1"/>
</dbReference>
<accession>A0L3U0</accession>
<dbReference type="NCBIfam" id="NF003549">
    <property type="entry name" value="PRK05205.1-5"/>
    <property type="match status" value="1"/>
</dbReference>
<evidence type="ECO:0000259" key="1">
    <source>
        <dbReference type="Pfam" id="PF00156"/>
    </source>
</evidence>
<dbReference type="EMBL" id="CP000471">
    <property type="protein sequence ID" value="ABK42633.1"/>
    <property type="molecule type" value="Genomic_DNA"/>
</dbReference>
<dbReference type="PANTHER" id="PTHR11608:SF0">
    <property type="entry name" value="BIFUNCTIONAL PROTEIN PYRR"/>
    <property type="match status" value="1"/>
</dbReference>
<dbReference type="AlphaFoldDB" id="A0L3U0"/>
<reference evidence="3" key="1">
    <citation type="journal article" date="2009" name="Appl. Environ. Microbiol.">
        <title>Complete genome sequence of the chemolithoautotrophic marine magnetotactic coccus strain MC-1.</title>
        <authorList>
            <person name="Schubbe S."/>
            <person name="Williams T.J."/>
            <person name="Xie G."/>
            <person name="Kiss H.E."/>
            <person name="Brettin T.S."/>
            <person name="Martinez D."/>
            <person name="Ross C.A."/>
            <person name="Schuler D."/>
            <person name="Cox B.L."/>
            <person name="Nealson K.H."/>
            <person name="Bazylinski D.A."/>
        </authorList>
    </citation>
    <scope>NUCLEOTIDE SEQUENCE [LARGE SCALE GENOMIC DNA]</scope>
    <source>
        <strain evidence="3">ATCC BAA-1437 / JCM 17883 / MC-1</strain>
    </source>
</reference>
<reference evidence="2 3" key="2">
    <citation type="journal article" date="2012" name="Int. J. Syst. Evol. Microbiol.">
        <title>Magnetococcus marinus gen. nov., sp. nov., a marine, magnetotactic bacterium that represents a novel lineage (Magnetococcaceae fam. nov.; Magnetococcales ord. nov.) at the base of the Alphaproteobacteria.</title>
        <authorList>
            <person name="Bazylinski D.A."/>
            <person name="Williams T.J."/>
            <person name="Lefevre C.T."/>
            <person name="Berg R.J."/>
            <person name="Zhang C.L."/>
            <person name="Bowser S.S."/>
            <person name="Dean A.J."/>
            <person name="Beveridge T.J."/>
        </authorList>
    </citation>
    <scope>NUCLEOTIDE SEQUENCE [LARGE SCALE GENOMIC DNA]</scope>
    <source>
        <strain evidence="3">ATCC BAA-1437 / JCM 17883 / MC-1</strain>
    </source>
</reference>
<dbReference type="Proteomes" id="UP000002586">
    <property type="component" value="Chromosome"/>
</dbReference>
<dbReference type="InterPro" id="IPR000836">
    <property type="entry name" value="PRTase_dom"/>
</dbReference>
<dbReference type="HOGENOM" id="CLU_094234_0_0_5"/>
<dbReference type="KEGG" id="mgm:Mmc1_0104"/>
<dbReference type="NCBIfam" id="NF003545">
    <property type="entry name" value="PRK05205.1-1"/>
    <property type="match status" value="1"/>
</dbReference>
<dbReference type="Pfam" id="PF00156">
    <property type="entry name" value="Pribosyltran"/>
    <property type="match status" value="1"/>
</dbReference>
<proteinExistence type="predicted"/>
<keyword evidence="2" id="KW-0328">Glycosyltransferase</keyword>
<keyword evidence="2" id="KW-0808">Transferase</keyword>
<sequence>MNAILENTLMTPDQIHQAITELAETILPSISDPTQWCVVGIRRGGAVIAQQLRDSLSASLQVKLPIGFLDITFYRDDLSTIGPHPTVGATDLGLLDVEHARVILVDDILYSGRTVRAGLDALFAFGRPELVKLAVLVDRGHRQLPIQPDFCARQVPTELHDNLKVVTHADQRLSLVHTRALP</sequence>
<name>A0L3U0_MAGMM</name>
<gene>
    <name evidence="2" type="ordered locus">Mmc1_0104</name>
</gene>
<dbReference type="InterPro" id="IPR029057">
    <property type="entry name" value="PRTase-like"/>
</dbReference>
<dbReference type="InterPro" id="IPR050137">
    <property type="entry name" value="PyrR_bifunctional"/>
</dbReference>
<evidence type="ECO:0000313" key="2">
    <source>
        <dbReference type="EMBL" id="ABK42633.1"/>
    </source>
</evidence>
<evidence type="ECO:0000313" key="3">
    <source>
        <dbReference type="Proteomes" id="UP000002586"/>
    </source>
</evidence>
<organism evidence="2 3">
    <name type="scientific">Magnetococcus marinus (strain ATCC BAA-1437 / JCM 17883 / MC-1)</name>
    <dbReference type="NCBI Taxonomy" id="156889"/>
    <lineage>
        <taxon>Bacteria</taxon>
        <taxon>Pseudomonadati</taxon>
        <taxon>Pseudomonadota</taxon>
        <taxon>Magnetococcia</taxon>
        <taxon>Magnetococcales</taxon>
        <taxon>Magnetococcaceae</taxon>
        <taxon>Magnetococcus</taxon>
    </lineage>
</organism>
<keyword evidence="3" id="KW-1185">Reference proteome</keyword>
<dbReference type="SUPFAM" id="SSF53271">
    <property type="entry name" value="PRTase-like"/>
    <property type="match status" value="1"/>
</dbReference>
<feature type="domain" description="Phosphoribosyltransferase" evidence="1">
    <location>
        <begin position="13"/>
        <end position="147"/>
    </location>
</feature>
<dbReference type="eggNOG" id="COG2065">
    <property type="taxonomic scope" value="Bacteria"/>
</dbReference>